<dbReference type="EMBL" id="FWXV01000002">
    <property type="protein sequence ID" value="SMC99178.1"/>
    <property type="molecule type" value="Genomic_DNA"/>
</dbReference>
<gene>
    <name evidence="1" type="ORF">SAMN05661093_03647</name>
</gene>
<proteinExistence type="predicted"/>
<sequence length="141" mass="15102">MHAALVQRVTRDATPTNLAKRLAWTAGNALMEVWPEIERDTDLAVALRANTTALHATTDSHLWNSAPDLGGHPVLFHAGRSLGHAGQLAQAIAYFEHLHTTAARYLGSEHPDLLATRGNLAYWRSKAGGTASSINDASTAT</sequence>
<evidence type="ECO:0000313" key="2">
    <source>
        <dbReference type="Proteomes" id="UP000192674"/>
    </source>
</evidence>
<dbReference type="OrthoDB" id="3885120at2"/>
<dbReference type="AlphaFoldDB" id="A0A1Y5XLK1"/>
<organism evidence="1 2">
    <name type="scientific">Kibdelosporangium aridum</name>
    <dbReference type="NCBI Taxonomy" id="2030"/>
    <lineage>
        <taxon>Bacteria</taxon>
        <taxon>Bacillati</taxon>
        <taxon>Actinomycetota</taxon>
        <taxon>Actinomycetes</taxon>
        <taxon>Pseudonocardiales</taxon>
        <taxon>Pseudonocardiaceae</taxon>
        <taxon>Kibdelosporangium</taxon>
    </lineage>
</organism>
<protein>
    <recommendedName>
        <fullName evidence="3">Tetratricopeptide repeat protein</fullName>
    </recommendedName>
</protein>
<dbReference type="RefSeq" id="WP_084427672.1">
    <property type="nucleotide sequence ID" value="NZ_FWXV01000002.1"/>
</dbReference>
<name>A0A1Y5XLK1_KIBAR</name>
<evidence type="ECO:0000313" key="1">
    <source>
        <dbReference type="EMBL" id="SMC99178.1"/>
    </source>
</evidence>
<dbReference type="Proteomes" id="UP000192674">
    <property type="component" value="Unassembled WGS sequence"/>
</dbReference>
<dbReference type="Pfam" id="PF13424">
    <property type="entry name" value="TPR_12"/>
    <property type="match status" value="1"/>
</dbReference>
<keyword evidence="2" id="KW-1185">Reference proteome</keyword>
<evidence type="ECO:0008006" key="3">
    <source>
        <dbReference type="Google" id="ProtNLM"/>
    </source>
</evidence>
<accession>A0A1Y5XLK1</accession>
<dbReference type="InterPro" id="IPR011990">
    <property type="entry name" value="TPR-like_helical_dom_sf"/>
</dbReference>
<reference evidence="1 2" key="1">
    <citation type="submission" date="2017-04" db="EMBL/GenBank/DDBJ databases">
        <authorList>
            <person name="Afonso C.L."/>
            <person name="Miller P.J."/>
            <person name="Scott M.A."/>
            <person name="Spackman E."/>
            <person name="Goraichik I."/>
            <person name="Dimitrov K.M."/>
            <person name="Suarez D.L."/>
            <person name="Swayne D.E."/>
        </authorList>
    </citation>
    <scope>NUCLEOTIDE SEQUENCE [LARGE SCALE GENOMIC DNA]</scope>
    <source>
        <strain evidence="1 2">DSM 43828</strain>
    </source>
</reference>
<dbReference type="Gene3D" id="1.25.40.10">
    <property type="entry name" value="Tetratricopeptide repeat domain"/>
    <property type="match status" value="1"/>
</dbReference>